<gene>
    <name evidence="2" type="ORF">GCM10009710_17490</name>
</gene>
<name>A0ABN2JST4_9ACTN</name>
<keyword evidence="1" id="KW-1133">Transmembrane helix</keyword>
<organism evidence="2 3">
    <name type="scientific">Aeromicrobium alkaliterrae</name>
    <dbReference type="NCBI Taxonomy" id="302168"/>
    <lineage>
        <taxon>Bacteria</taxon>
        <taxon>Bacillati</taxon>
        <taxon>Actinomycetota</taxon>
        <taxon>Actinomycetes</taxon>
        <taxon>Propionibacteriales</taxon>
        <taxon>Nocardioidaceae</taxon>
        <taxon>Aeromicrobium</taxon>
    </lineage>
</organism>
<evidence type="ECO:0000256" key="1">
    <source>
        <dbReference type="SAM" id="Phobius"/>
    </source>
</evidence>
<dbReference type="EMBL" id="BAAAME010000004">
    <property type="protein sequence ID" value="GAA1737775.1"/>
    <property type="molecule type" value="Genomic_DNA"/>
</dbReference>
<protein>
    <recommendedName>
        <fullName evidence="4">DUF4145 domain-containing protein</fullName>
    </recommendedName>
</protein>
<dbReference type="Proteomes" id="UP001501057">
    <property type="component" value="Unassembled WGS sequence"/>
</dbReference>
<evidence type="ECO:0008006" key="4">
    <source>
        <dbReference type="Google" id="ProtNLM"/>
    </source>
</evidence>
<sequence>MTWREFISDLVGSVAWPLAILILVLLSRKYIAAAFAAAGPPKRLKVGTSGVEVEFEQRVREARTRLELSEPDAKIPAVIDGGDASGGRYAGITFLSTMETLALAYPSAAVLMSFIRLEQVFRDCLSDRIPVTGRPLTMRSMISFAESQNLLSQTELALLKDHVALRNAIAHGQRLEVDMTPSAAMEYAEFAYETAVSLRFALGQRDFEEPI</sequence>
<evidence type="ECO:0000313" key="3">
    <source>
        <dbReference type="Proteomes" id="UP001501057"/>
    </source>
</evidence>
<dbReference type="RefSeq" id="WP_344200162.1">
    <property type="nucleotide sequence ID" value="NZ_BAAAME010000004.1"/>
</dbReference>
<accession>A0ABN2JST4</accession>
<evidence type="ECO:0000313" key="2">
    <source>
        <dbReference type="EMBL" id="GAA1737775.1"/>
    </source>
</evidence>
<proteinExistence type="predicted"/>
<keyword evidence="3" id="KW-1185">Reference proteome</keyword>
<reference evidence="2 3" key="1">
    <citation type="journal article" date="2019" name="Int. J. Syst. Evol. Microbiol.">
        <title>The Global Catalogue of Microorganisms (GCM) 10K type strain sequencing project: providing services to taxonomists for standard genome sequencing and annotation.</title>
        <authorList>
            <consortium name="The Broad Institute Genomics Platform"/>
            <consortium name="The Broad Institute Genome Sequencing Center for Infectious Disease"/>
            <person name="Wu L."/>
            <person name="Ma J."/>
        </authorList>
    </citation>
    <scope>NUCLEOTIDE SEQUENCE [LARGE SCALE GENOMIC DNA]</scope>
    <source>
        <strain evidence="2 3">JCM 13518</strain>
    </source>
</reference>
<comment type="caution">
    <text evidence="2">The sequence shown here is derived from an EMBL/GenBank/DDBJ whole genome shotgun (WGS) entry which is preliminary data.</text>
</comment>
<keyword evidence="1" id="KW-0472">Membrane</keyword>
<keyword evidence="1" id="KW-0812">Transmembrane</keyword>
<feature type="transmembrane region" description="Helical" evidence="1">
    <location>
        <begin position="6"/>
        <end position="26"/>
    </location>
</feature>